<name>A0A340X350_LIPVE</name>
<dbReference type="InParanoid" id="A0A340X350"/>
<accession>A0A340X350</accession>
<gene>
    <name evidence="3" type="primary">LOC103071736</name>
</gene>
<dbReference type="Proteomes" id="UP000265300">
    <property type="component" value="Unplaced"/>
</dbReference>
<dbReference type="KEGG" id="lve:103071736"/>
<keyword evidence="2" id="KW-1185">Reference proteome</keyword>
<feature type="region of interest" description="Disordered" evidence="1">
    <location>
        <begin position="1"/>
        <end position="109"/>
    </location>
</feature>
<protein>
    <submittedName>
        <fullName evidence="3">Proline-rich protein HaeIII subfamily 1-like</fullName>
    </submittedName>
</protein>
<evidence type="ECO:0000256" key="1">
    <source>
        <dbReference type="SAM" id="MobiDB-lite"/>
    </source>
</evidence>
<organism evidence="2 3">
    <name type="scientific">Lipotes vexillifer</name>
    <name type="common">Yangtze river dolphin</name>
    <dbReference type="NCBI Taxonomy" id="118797"/>
    <lineage>
        <taxon>Eukaryota</taxon>
        <taxon>Metazoa</taxon>
        <taxon>Chordata</taxon>
        <taxon>Craniata</taxon>
        <taxon>Vertebrata</taxon>
        <taxon>Euteleostomi</taxon>
        <taxon>Mammalia</taxon>
        <taxon>Eutheria</taxon>
        <taxon>Laurasiatheria</taxon>
        <taxon>Artiodactyla</taxon>
        <taxon>Whippomorpha</taxon>
        <taxon>Cetacea</taxon>
        <taxon>Odontoceti</taxon>
        <taxon>Lipotidae</taxon>
        <taxon>Lipotes</taxon>
    </lineage>
</organism>
<dbReference type="GeneID" id="103071736"/>
<reference evidence="3" key="1">
    <citation type="submission" date="2025-08" db="UniProtKB">
        <authorList>
            <consortium name="RefSeq"/>
        </authorList>
    </citation>
    <scope>IDENTIFICATION</scope>
</reference>
<evidence type="ECO:0000313" key="2">
    <source>
        <dbReference type="Proteomes" id="UP000265300"/>
    </source>
</evidence>
<feature type="region of interest" description="Disordered" evidence="1">
    <location>
        <begin position="121"/>
        <end position="195"/>
    </location>
</feature>
<dbReference type="RefSeq" id="XP_007453719.1">
    <property type="nucleotide sequence ID" value="XM_007453657.1"/>
</dbReference>
<sequence>MGGERARAPRRGKRPSLPPPGNPPCAWPAERPGVSGKGGWGKGRTPSRPSPGPGFEYLRKQKRAALRRVPPEPGSGKRNLRPGLGPRPAICEALGGPPPPRLVSLEDRRSGPFPSCAVFAYPEEEPSARTGPARIPERRPSRTRSPSFRPLPAPSQLCRPSAGRPCAPRIVPPRVPDPQADPQPSPTPRIRRRVP</sequence>
<feature type="compositionally biased region" description="Pro residues" evidence="1">
    <location>
        <begin position="16"/>
        <end position="26"/>
    </location>
</feature>
<feature type="compositionally biased region" description="Pro residues" evidence="1">
    <location>
        <begin position="170"/>
        <end position="187"/>
    </location>
</feature>
<evidence type="ECO:0000313" key="3">
    <source>
        <dbReference type="RefSeq" id="XP_007453719.1"/>
    </source>
</evidence>
<proteinExistence type="predicted"/>
<dbReference type="AlphaFoldDB" id="A0A340X350"/>